<organism evidence="1 2">
    <name type="scientific">Candidula unifasciata</name>
    <dbReference type="NCBI Taxonomy" id="100452"/>
    <lineage>
        <taxon>Eukaryota</taxon>
        <taxon>Metazoa</taxon>
        <taxon>Spiralia</taxon>
        <taxon>Lophotrochozoa</taxon>
        <taxon>Mollusca</taxon>
        <taxon>Gastropoda</taxon>
        <taxon>Heterobranchia</taxon>
        <taxon>Euthyneura</taxon>
        <taxon>Panpulmonata</taxon>
        <taxon>Eupulmonata</taxon>
        <taxon>Stylommatophora</taxon>
        <taxon>Helicina</taxon>
        <taxon>Helicoidea</taxon>
        <taxon>Geomitridae</taxon>
        <taxon>Candidula</taxon>
    </lineage>
</organism>
<dbReference type="Proteomes" id="UP000678393">
    <property type="component" value="Unassembled WGS sequence"/>
</dbReference>
<evidence type="ECO:0000313" key="1">
    <source>
        <dbReference type="EMBL" id="CAG5117901.1"/>
    </source>
</evidence>
<accession>A0A8S3YRF3</accession>
<evidence type="ECO:0000313" key="2">
    <source>
        <dbReference type="Proteomes" id="UP000678393"/>
    </source>
</evidence>
<gene>
    <name evidence="1" type="ORF">CUNI_LOCUS3459</name>
</gene>
<reference evidence="1" key="1">
    <citation type="submission" date="2021-04" db="EMBL/GenBank/DDBJ databases">
        <authorList>
            <consortium name="Molecular Ecology Group"/>
        </authorList>
    </citation>
    <scope>NUCLEOTIDE SEQUENCE</scope>
</reference>
<dbReference type="AlphaFoldDB" id="A0A8S3YRF3"/>
<proteinExistence type="predicted"/>
<comment type="caution">
    <text evidence="1">The sequence shown here is derived from an EMBL/GenBank/DDBJ whole genome shotgun (WGS) entry which is preliminary data.</text>
</comment>
<dbReference type="EMBL" id="CAJHNH020000469">
    <property type="protein sequence ID" value="CAG5117901.1"/>
    <property type="molecule type" value="Genomic_DNA"/>
</dbReference>
<keyword evidence="2" id="KW-1185">Reference proteome</keyword>
<protein>
    <submittedName>
        <fullName evidence="1">Uncharacterized protein</fullName>
    </submittedName>
</protein>
<feature type="non-terminal residue" evidence="1">
    <location>
        <position position="65"/>
    </location>
</feature>
<sequence length="65" mass="7146">PFLPYIFPLVGVVFLCVSLLKKLQISGYVFLARGWVGGGGGGGHEVNFWLVYSSMIHCSLAWMLL</sequence>
<name>A0A8S3YRF3_9EUPU</name>